<evidence type="ECO:0000313" key="5">
    <source>
        <dbReference type="Proteomes" id="UP001497383"/>
    </source>
</evidence>
<dbReference type="Pfam" id="PF03815">
    <property type="entry name" value="LCCL"/>
    <property type="match status" value="1"/>
</dbReference>
<feature type="transmembrane region" description="Helical" evidence="2">
    <location>
        <begin position="387"/>
        <end position="419"/>
    </location>
</feature>
<keyword evidence="2" id="KW-0812">Transmembrane</keyword>
<dbReference type="RefSeq" id="XP_066831574.1">
    <property type="nucleotide sequence ID" value="XM_066974879.1"/>
</dbReference>
<organism evidence="4 5">
    <name type="scientific">Lodderomyces beijingensis</name>
    <dbReference type="NCBI Taxonomy" id="1775926"/>
    <lineage>
        <taxon>Eukaryota</taxon>
        <taxon>Fungi</taxon>
        <taxon>Dikarya</taxon>
        <taxon>Ascomycota</taxon>
        <taxon>Saccharomycotina</taxon>
        <taxon>Pichiomycetes</taxon>
        <taxon>Debaryomycetaceae</taxon>
        <taxon>Candida/Lodderomyces clade</taxon>
        <taxon>Lodderomyces</taxon>
    </lineage>
</organism>
<feature type="compositionally biased region" description="Low complexity" evidence="1">
    <location>
        <begin position="44"/>
        <end position="54"/>
    </location>
</feature>
<feature type="transmembrane region" description="Helical" evidence="2">
    <location>
        <begin position="177"/>
        <end position="198"/>
    </location>
</feature>
<feature type="transmembrane region" description="Helical" evidence="2">
    <location>
        <begin position="439"/>
        <end position="461"/>
    </location>
</feature>
<evidence type="ECO:0000256" key="1">
    <source>
        <dbReference type="SAM" id="MobiDB-lite"/>
    </source>
</evidence>
<feature type="transmembrane region" description="Helical" evidence="2">
    <location>
        <begin position="565"/>
        <end position="586"/>
    </location>
</feature>
<evidence type="ECO:0000313" key="4">
    <source>
        <dbReference type="EMBL" id="CAK9440597.1"/>
    </source>
</evidence>
<dbReference type="PANTHER" id="PTHR31331">
    <property type="entry name" value="LCCL DOMAIN PROTEIN (AFU_ORTHOLOGUE AFUA_5G08630)"/>
    <property type="match status" value="1"/>
</dbReference>
<evidence type="ECO:0000259" key="3">
    <source>
        <dbReference type="Pfam" id="PF03815"/>
    </source>
</evidence>
<accession>A0ABP0ZVC6</accession>
<sequence length="770" mass="85904">MTLQPNSSSPTYNHRSQSISLDNQTSDRSSAGSGYLDEPPEPQELPSSLSLSSSTATLGPPHTTGDIPLADLDKDSKYLATRTKNMSLADLLQGADYESDLDDDSHSAHRSTTGSAFHNDSGRLAKYTLKFSQFFHRLWQGPIEPKDEPAPRIQSLLYLEEIPLKFKNRISLPYRKALLALYLTFWIALVYSILVPYFTVPPYSSKDPNNNNNSGTKIYSLSCTDPSEFWFGKNAACGMNGEHCPEVFNHLTDPDQDIIIRCPALCDRSWTFSQLPVGDQLIKHRGYFIGGGDNVADKIDPNQLSNPYRADSYPCGSAVHAGLVSPFWGGCARLSYKSGEQSFFKSAKGHYGVDASIAFDSFFKSSFFFKNLRWQGETFTQCNDPRMVILVINIVLGLPIIYLASGAVAYWVLSICAFWTICLATDPRITVDPSKPEDLAALISLGLERFLPTCCILYMLWHCSTKRTLQEPEEPQEPLELQDSDSPSEKVSYLSRVLLFYPLFWLGVLNNVTFDRLPTDRLVWNDLIEQPGAMIAVSSLVTLIFSCAVVQGYKLWLSGRFQKYLFIYSLFVVGLVVVANIPGLTLRIHHYILAMLLIPGCATRGRTALVFQGILLGLFLSGASGWGLASIAETHLALKRNDPSGALEPPLITLYDERSGLLNWQNITTTNAYKKYTSVSLLINDLEEYISEPLQTNINLRSILTNSSTPIYNWIQKSLQDGIKDDRGNIPIYLRLGWKIPNTRIYSDYSKAAVLKWPSGELTLPLPGMT</sequence>
<feature type="transmembrane region" description="Helical" evidence="2">
    <location>
        <begin position="493"/>
        <end position="512"/>
    </location>
</feature>
<feature type="region of interest" description="Disordered" evidence="1">
    <location>
        <begin position="1"/>
        <end position="70"/>
    </location>
</feature>
<feature type="domain" description="LCCL" evidence="3">
    <location>
        <begin position="254"/>
        <end position="355"/>
    </location>
</feature>
<keyword evidence="2" id="KW-0472">Membrane</keyword>
<dbReference type="EMBL" id="OZ022409">
    <property type="protein sequence ID" value="CAK9440597.1"/>
    <property type="molecule type" value="Genomic_DNA"/>
</dbReference>
<dbReference type="InterPro" id="IPR036609">
    <property type="entry name" value="LCCL_sf"/>
</dbReference>
<feature type="transmembrane region" description="Helical" evidence="2">
    <location>
        <begin position="607"/>
        <end position="629"/>
    </location>
</feature>
<dbReference type="InterPro" id="IPR051957">
    <property type="entry name" value="CRISP-LCCL_domain"/>
</dbReference>
<proteinExistence type="predicted"/>
<gene>
    <name evidence="4" type="ORF">LODBEIA_P46360</name>
</gene>
<dbReference type="PANTHER" id="PTHR31331:SF1">
    <property type="entry name" value="CYSTEINE RICH SECRETORY PROTEIN LCCL DOMAIN CONTAINING 2"/>
    <property type="match status" value="1"/>
</dbReference>
<dbReference type="SUPFAM" id="SSF69848">
    <property type="entry name" value="LCCL domain"/>
    <property type="match status" value="1"/>
</dbReference>
<keyword evidence="2" id="KW-1133">Transmembrane helix</keyword>
<name>A0ABP0ZVC6_9ASCO</name>
<evidence type="ECO:0000256" key="2">
    <source>
        <dbReference type="SAM" id="Phobius"/>
    </source>
</evidence>
<dbReference type="Proteomes" id="UP001497383">
    <property type="component" value="Chromosome 5"/>
</dbReference>
<feature type="transmembrane region" description="Helical" evidence="2">
    <location>
        <begin position="533"/>
        <end position="553"/>
    </location>
</feature>
<keyword evidence="5" id="KW-1185">Reference proteome</keyword>
<dbReference type="GeneID" id="92209832"/>
<dbReference type="InterPro" id="IPR004043">
    <property type="entry name" value="LCCL"/>
</dbReference>
<protein>
    <recommendedName>
        <fullName evidence="3">LCCL domain-containing protein</fullName>
    </recommendedName>
</protein>
<dbReference type="Gene3D" id="2.170.130.20">
    <property type="entry name" value="LCCL-like domain"/>
    <property type="match status" value="1"/>
</dbReference>
<feature type="compositionally biased region" description="Polar residues" evidence="1">
    <location>
        <begin position="1"/>
        <end position="32"/>
    </location>
</feature>
<reference evidence="4 5" key="1">
    <citation type="submission" date="2024-03" db="EMBL/GenBank/DDBJ databases">
        <authorList>
            <person name="Brejova B."/>
        </authorList>
    </citation>
    <scope>NUCLEOTIDE SEQUENCE [LARGE SCALE GENOMIC DNA]</scope>
    <source>
        <strain evidence="4 5">CBS 14171</strain>
    </source>
</reference>